<evidence type="ECO:0000256" key="1">
    <source>
        <dbReference type="SAM" id="MobiDB-lite"/>
    </source>
</evidence>
<dbReference type="AlphaFoldDB" id="A0A0C9X9P6"/>
<sequence length="202" mass="21796">MPGTHIHPNGAAEICFQFPQDTSNAQGEPQAVQSVGVSEVAMPLQDFTIPTPDSPSNPFISTDSLPHGEGFLHHPHPPRSPSEESFAEPSPSHSVSGSPSPRSCGSPRAGRHSTANPSPSQSSTTNPSGPTRTARNNRKKGAPDVRTFFKIENEKQVCAFCEHQHSIDPTYEVFGFSRETGTSSLRAHLMKFHLGQWVDGCD</sequence>
<feature type="compositionally biased region" description="Polar residues" evidence="1">
    <location>
        <begin position="54"/>
        <end position="64"/>
    </location>
</feature>
<evidence type="ECO:0000313" key="3">
    <source>
        <dbReference type="Proteomes" id="UP000054477"/>
    </source>
</evidence>
<gene>
    <name evidence="2" type="ORF">K443DRAFT_9352</name>
</gene>
<reference evidence="3" key="2">
    <citation type="submission" date="2015-01" db="EMBL/GenBank/DDBJ databases">
        <title>Evolutionary Origins and Diversification of the Mycorrhizal Mutualists.</title>
        <authorList>
            <consortium name="DOE Joint Genome Institute"/>
            <consortium name="Mycorrhizal Genomics Consortium"/>
            <person name="Kohler A."/>
            <person name="Kuo A."/>
            <person name="Nagy L.G."/>
            <person name="Floudas D."/>
            <person name="Copeland A."/>
            <person name="Barry K.W."/>
            <person name="Cichocki N."/>
            <person name="Veneault-Fourrey C."/>
            <person name="LaButti K."/>
            <person name="Lindquist E.A."/>
            <person name="Lipzen A."/>
            <person name="Lundell T."/>
            <person name="Morin E."/>
            <person name="Murat C."/>
            <person name="Riley R."/>
            <person name="Ohm R."/>
            <person name="Sun H."/>
            <person name="Tunlid A."/>
            <person name="Henrissat B."/>
            <person name="Grigoriev I.V."/>
            <person name="Hibbett D.S."/>
            <person name="Martin F."/>
        </authorList>
    </citation>
    <scope>NUCLEOTIDE SEQUENCE [LARGE SCALE GENOMIC DNA]</scope>
    <source>
        <strain evidence="3">LaAM-08-1</strain>
    </source>
</reference>
<accession>A0A0C9X9P6</accession>
<dbReference type="EMBL" id="KN838675">
    <property type="protein sequence ID" value="KIJ98153.1"/>
    <property type="molecule type" value="Genomic_DNA"/>
</dbReference>
<organism evidence="2 3">
    <name type="scientific">Laccaria amethystina LaAM-08-1</name>
    <dbReference type="NCBI Taxonomy" id="1095629"/>
    <lineage>
        <taxon>Eukaryota</taxon>
        <taxon>Fungi</taxon>
        <taxon>Dikarya</taxon>
        <taxon>Basidiomycota</taxon>
        <taxon>Agaricomycotina</taxon>
        <taxon>Agaricomycetes</taxon>
        <taxon>Agaricomycetidae</taxon>
        <taxon>Agaricales</taxon>
        <taxon>Agaricineae</taxon>
        <taxon>Hydnangiaceae</taxon>
        <taxon>Laccaria</taxon>
    </lineage>
</organism>
<evidence type="ECO:0000313" key="2">
    <source>
        <dbReference type="EMBL" id="KIJ98153.1"/>
    </source>
</evidence>
<feature type="compositionally biased region" description="Low complexity" evidence="1">
    <location>
        <begin position="83"/>
        <end position="131"/>
    </location>
</feature>
<keyword evidence="3" id="KW-1185">Reference proteome</keyword>
<proteinExistence type="predicted"/>
<protein>
    <submittedName>
        <fullName evidence="2">Uncharacterized protein</fullName>
    </submittedName>
</protein>
<name>A0A0C9X9P6_9AGAR</name>
<feature type="region of interest" description="Disordered" evidence="1">
    <location>
        <begin position="46"/>
        <end position="143"/>
    </location>
</feature>
<dbReference type="HOGENOM" id="CLU_1354809_0_0_1"/>
<dbReference type="Proteomes" id="UP000054477">
    <property type="component" value="Unassembled WGS sequence"/>
</dbReference>
<reference evidence="2 3" key="1">
    <citation type="submission" date="2014-04" db="EMBL/GenBank/DDBJ databases">
        <authorList>
            <consortium name="DOE Joint Genome Institute"/>
            <person name="Kuo A."/>
            <person name="Kohler A."/>
            <person name="Nagy L.G."/>
            <person name="Floudas D."/>
            <person name="Copeland A."/>
            <person name="Barry K.W."/>
            <person name="Cichocki N."/>
            <person name="Veneault-Fourrey C."/>
            <person name="LaButti K."/>
            <person name="Lindquist E.A."/>
            <person name="Lipzen A."/>
            <person name="Lundell T."/>
            <person name="Morin E."/>
            <person name="Murat C."/>
            <person name="Sun H."/>
            <person name="Tunlid A."/>
            <person name="Henrissat B."/>
            <person name="Grigoriev I.V."/>
            <person name="Hibbett D.S."/>
            <person name="Martin F."/>
            <person name="Nordberg H.P."/>
            <person name="Cantor M.N."/>
            <person name="Hua S.X."/>
        </authorList>
    </citation>
    <scope>NUCLEOTIDE SEQUENCE [LARGE SCALE GENOMIC DNA]</scope>
    <source>
        <strain evidence="2 3">LaAM-08-1</strain>
    </source>
</reference>